<dbReference type="AlphaFoldDB" id="A0AA91ZR83"/>
<dbReference type="EMBL" id="NVOR01000116">
    <property type="protein sequence ID" value="PED80365.1"/>
    <property type="molecule type" value="Genomic_DNA"/>
</dbReference>
<accession>A0AA91ZR83</accession>
<reference evidence="1 2" key="1">
    <citation type="submission" date="2017-09" db="EMBL/GenBank/DDBJ databases">
        <title>Large-scale bioinformatics analysis of Bacillus genomes uncovers conserved roles of natural products in bacterial physiology.</title>
        <authorList>
            <consortium name="Agbiome Team Llc"/>
            <person name="Bleich R.M."/>
            <person name="Grubbs K.J."/>
            <person name="Santa Maria K.C."/>
            <person name="Allen S.E."/>
            <person name="Farag S."/>
            <person name="Shank E.A."/>
            <person name="Bowers A."/>
        </authorList>
    </citation>
    <scope>NUCLEOTIDE SEQUENCE [LARGE SCALE GENOMIC DNA]</scope>
    <source>
        <strain evidence="1 2">AFS092012</strain>
    </source>
</reference>
<protein>
    <submittedName>
        <fullName evidence="1">Uncharacterized protein</fullName>
    </submittedName>
</protein>
<proteinExistence type="predicted"/>
<organism evidence="1 2">
    <name type="scientific">Bacillus pseudomycoides</name>
    <dbReference type="NCBI Taxonomy" id="64104"/>
    <lineage>
        <taxon>Bacteria</taxon>
        <taxon>Bacillati</taxon>
        <taxon>Bacillota</taxon>
        <taxon>Bacilli</taxon>
        <taxon>Bacillales</taxon>
        <taxon>Bacillaceae</taxon>
        <taxon>Bacillus</taxon>
        <taxon>Bacillus cereus group</taxon>
    </lineage>
</organism>
<dbReference type="Proteomes" id="UP000221020">
    <property type="component" value="Unassembled WGS sequence"/>
</dbReference>
<name>A0AA91ZR83_9BACI</name>
<comment type="caution">
    <text evidence="1">The sequence shown here is derived from an EMBL/GenBank/DDBJ whole genome shotgun (WGS) entry which is preliminary data.</text>
</comment>
<evidence type="ECO:0000313" key="2">
    <source>
        <dbReference type="Proteomes" id="UP000221020"/>
    </source>
</evidence>
<sequence>MHFYEYKVLIIQYVDIDDLTRDEYECGSTNYNINGQIDGEIMLATIYTSKPLFLGGREHLAMHRSG</sequence>
<evidence type="ECO:0000313" key="1">
    <source>
        <dbReference type="EMBL" id="PED80365.1"/>
    </source>
</evidence>
<gene>
    <name evidence="1" type="ORF">CON65_22955</name>
</gene>